<feature type="region of interest" description="Disordered" evidence="1">
    <location>
        <begin position="148"/>
        <end position="178"/>
    </location>
</feature>
<dbReference type="KEGG" id="vg:65129146"/>
<evidence type="ECO:0000313" key="3">
    <source>
        <dbReference type="Proteomes" id="UP000593744"/>
    </source>
</evidence>
<feature type="compositionally biased region" description="Basic and acidic residues" evidence="1">
    <location>
        <begin position="148"/>
        <end position="165"/>
    </location>
</feature>
<proteinExistence type="predicted"/>
<dbReference type="EMBL" id="MT774382">
    <property type="protein sequence ID" value="QOR58666.1"/>
    <property type="molecule type" value="Genomic_DNA"/>
</dbReference>
<dbReference type="RefSeq" id="YP_010110824.1">
    <property type="nucleotide sequence ID" value="NC_055875.1"/>
</dbReference>
<name>A0A7M1RWJ4_9CAUD</name>
<sequence length="282" mass="33227">MKTTISNKEKTAALKKEAAEKGLTFKEVVKLHRKENRKKRRAKVISNIQRLVLHRKRKLAGEFAVVKKHEAAETRFKRILNEKIENLNQFRKHSGKSMSDEQYESAKASLESSSKREQRLIDKRINRKQRIKNQKARQTEEVMKQIKHFLESESKRKAKKEEKQSKYAGKKKKVPPRKLEPKEKVVTYPYYISVNIFKDKTHKERIDLDPIGMNISQDSLHKWMNHYHRMYSDLYKDDYVGTFVYNSPALEHCILESINSKYYNIDGYLTSRIASQRAAAAA</sequence>
<evidence type="ECO:0000256" key="1">
    <source>
        <dbReference type="SAM" id="MobiDB-lite"/>
    </source>
</evidence>
<organism evidence="2 3">
    <name type="scientific">uncultured phage cr10_1</name>
    <dbReference type="NCBI Taxonomy" id="2772066"/>
    <lineage>
        <taxon>Viruses</taxon>
        <taxon>Duplodnaviria</taxon>
        <taxon>Heunggongvirae</taxon>
        <taxon>Uroviricota</taxon>
        <taxon>Caudoviricetes</taxon>
        <taxon>Crassvirales</taxon>
        <taxon>Suoliviridae</taxon>
        <taxon>Boorivirinae</taxon>
        <taxon>Canhaevirus</taxon>
        <taxon>Canhaevirus hiberniae</taxon>
    </lineage>
</organism>
<keyword evidence="3" id="KW-1185">Reference proteome</keyword>
<accession>A0A7M1RWJ4</accession>
<dbReference type="GeneID" id="65129146"/>
<protein>
    <submittedName>
        <fullName evidence="2">Uncharacterized protein</fullName>
    </submittedName>
</protein>
<dbReference type="Proteomes" id="UP000593744">
    <property type="component" value="Segment"/>
</dbReference>
<evidence type="ECO:0000313" key="2">
    <source>
        <dbReference type="EMBL" id="QOR58666.1"/>
    </source>
</evidence>
<feature type="region of interest" description="Disordered" evidence="1">
    <location>
        <begin position="91"/>
        <end position="119"/>
    </location>
</feature>
<reference evidence="2 3" key="1">
    <citation type="submission" date="2020-07" db="EMBL/GenBank/DDBJ databases">
        <title>Taxonomic proposal: Crassvirales, a new order of highly abundant and diverse bacterial viruses.</title>
        <authorList>
            <person name="Shkoporov A.N."/>
            <person name="Stockdale S.R."/>
            <person name="Guerin E."/>
            <person name="Ross R.P."/>
            <person name="Hill C."/>
        </authorList>
    </citation>
    <scope>NUCLEOTIDE SEQUENCE [LARGE SCALE GENOMIC DNA]</scope>
</reference>